<evidence type="ECO:0000256" key="3">
    <source>
        <dbReference type="ARBA" id="ARBA00022692"/>
    </source>
</evidence>
<organism evidence="9">
    <name type="scientific">mine drainage metagenome</name>
    <dbReference type="NCBI Taxonomy" id="410659"/>
    <lineage>
        <taxon>unclassified sequences</taxon>
        <taxon>metagenomes</taxon>
        <taxon>ecological metagenomes</taxon>
    </lineage>
</organism>
<comment type="similarity">
    <text evidence="2">Belongs to the CcmC/CycZ/HelC family.</text>
</comment>
<dbReference type="AlphaFoldDB" id="A0A1J5RNR3"/>
<dbReference type="GO" id="GO:0020037">
    <property type="term" value="F:heme binding"/>
    <property type="evidence" value="ECO:0007669"/>
    <property type="project" value="InterPro"/>
</dbReference>
<evidence type="ECO:0000259" key="8">
    <source>
        <dbReference type="Pfam" id="PF01578"/>
    </source>
</evidence>
<dbReference type="PANTHER" id="PTHR30071">
    <property type="entry name" value="HEME EXPORTER PROTEIN C"/>
    <property type="match status" value="1"/>
</dbReference>
<feature type="transmembrane region" description="Helical" evidence="7">
    <location>
        <begin position="128"/>
        <end position="146"/>
    </location>
</feature>
<name>A0A1J5RNR3_9ZZZZ</name>
<feature type="transmembrane region" description="Helical" evidence="7">
    <location>
        <begin position="97"/>
        <end position="116"/>
    </location>
</feature>
<dbReference type="InterPro" id="IPR045062">
    <property type="entry name" value="Cyt_c_biogenesis_CcsA/CcmC"/>
</dbReference>
<dbReference type="GO" id="GO:0015232">
    <property type="term" value="F:heme transmembrane transporter activity"/>
    <property type="evidence" value="ECO:0007669"/>
    <property type="project" value="InterPro"/>
</dbReference>
<evidence type="ECO:0000256" key="1">
    <source>
        <dbReference type="ARBA" id="ARBA00004141"/>
    </source>
</evidence>
<dbReference type="PANTHER" id="PTHR30071:SF1">
    <property type="entry name" value="CYTOCHROME B_B6 PROTEIN-RELATED"/>
    <property type="match status" value="1"/>
</dbReference>
<keyword evidence="5 7" id="KW-1133">Transmembrane helix</keyword>
<dbReference type="InterPro" id="IPR002541">
    <property type="entry name" value="Cyt_c_assembly"/>
</dbReference>
<accession>A0A1J5RNR3</accession>
<feature type="domain" description="Cytochrome c assembly protein" evidence="8">
    <location>
        <begin position="22"/>
        <end position="167"/>
    </location>
</feature>
<protein>
    <submittedName>
        <fullName evidence="9">Heme exporter protein C</fullName>
    </submittedName>
</protein>
<evidence type="ECO:0000256" key="7">
    <source>
        <dbReference type="SAM" id="Phobius"/>
    </source>
</evidence>
<comment type="caution">
    <text evidence="9">The sequence shown here is derived from an EMBL/GenBank/DDBJ whole genome shotgun (WGS) entry which is preliminary data.</text>
</comment>
<sequence length="239" mass="27365">MPCCIALLKNDDMIRQKWWKILTFVLLIYTCSVGFLVKVPNPPGVPLGHSIRNLFFHVPMWIGMMVLFFTSLFYAVKYLRKPNHLYDTYSLEFARTGIVFGILGLITGSVWARYQWGAWWSGDAKQNGAAIALLMYFAYFVLRGSLNDDEKKSRIGAVYNIFAFFMLFPTIWILPRLTESLHPGGQGSEGNPGLNPKDTTASMRIVMYPAFIGWTLLGVWITTLRIRLQILKEKKLSHE</sequence>
<keyword evidence="3 7" id="KW-0812">Transmembrane</keyword>
<feature type="transmembrane region" description="Helical" evidence="7">
    <location>
        <begin position="205"/>
        <end position="226"/>
    </location>
</feature>
<keyword evidence="4" id="KW-0201">Cytochrome c-type biogenesis</keyword>
<reference evidence="9" key="1">
    <citation type="submission" date="2016-10" db="EMBL/GenBank/DDBJ databases">
        <title>Sequence of Gallionella enrichment culture.</title>
        <authorList>
            <person name="Poehlein A."/>
            <person name="Muehling M."/>
            <person name="Daniel R."/>
        </authorList>
    </citation>
    <scope>NUCLEOTIDE SEQUENCE</scope>
</reference>
<evidence type="ECO:0000256" key="5">
    <source>
        <dbReference type="ARBA" id="ARBA00022989"/>
    </source>
</evidence>
<gene>
    <name evidence="9" type="primary">ccmC_7</name>
    <name evidence="9" type="ORF">GALL_206290</name>
</gene>
<dbReference type="GO" id="GO:0017004">
    <property type="term" value="P:cytochrome complex assembly"/>
    <property type="evidence" value="ECO:0007669"/>
    <property type="project" value="UniProtKB-KW"/>
</dbReference>
<proteinExistence type="inferred from homology"/>
<feature type="transmembrane region" description="Helical" evidence="7">
    <location>
        <begin position="57"/>
        <end position="76"/>
    </location>
</feature>
<evidence type="ECO:0000256" key="6">
    <source>
        <dbReference type="ARBA" id="ARBA00023136"/>
    </source>
</evidence>
<comment type="subcellular location">
    <subcellularLocation>
        <location evidence="1">Membrane</location>
        <topology evidence="1">Multi-pass membrane protein</topology>
    </subcellularLocation>
</comment>
<dbReference type="PRINTS" id="PR01386">
    <property type="entry name" value="CCMCBIOGNSIS"/>
</dbReference>
<feature type="transmembrane region" description="Helical" evidence="7">
    <location>
        <begin position="18"/>
        <end position="37"/>
    </location>
</feature>
<dbReference type="Pfam" id="PF01578">
    <property type="entry name" value="Cytochrom_C_asm"/>
    <property type="match status" value="1"/>
</dbReference>
<feature type="transmembrane region" description="Helical" evidence="7">
    <location>
        <begin position="158"/>
        <end position="175"/>
    </location>
</feature>
<evidence type="ECO:0000313" key="9">
    <source>
        <dbReference type="EMBL" id="OIQ97369.1"/>
    </source>
</evidence>
<evidence type="ECO:0000256" key="4">
    <source>
        <dbReference type="ARBA" id="ARBA00022748"/>
    </source>
</evidence>
<keyword evidence="6 7" id="KW-0472">Membrane</keyword>
<dbReference type="GO" id="GO:0005886">
    <property type="term" value="C:plasma membrane"/>
    <property type="evidence" value="ECO:0007669"/>
    <property type="project" value="TreeGrafter"/>
</dbReference>
<dbReference type="InterPro" id="IPR003557">
    <property type="entry name" value="Cyt_c_biogenesis_CcmC"/>
</dbReference>
<evidence type="ECO:0000256" key="2">
    <source>
        <dbReference type="ARBA" id="ARBA00005840"/>
    </source>
</evidence>
<dbReference type="EMBL" id="MLJW01000134">
    <property type="protein sequence ID" value="OIQ97369.1"/>
    <property type="molecule type" value="Genomic_DNA"/>
</dbReference>